<organism evidence="1 3">
    <name type="scientific">Aneurinibacillus migulanus</name>
    <name type="common">Bacillus migulanus</name>
    <dbReference type="NCBI Taxonomy" id="47500"/>
    <lineage>
        <taxon>Bacteria</taxon>
        <taxon>Bacillati</taxon>
        <taxon>Bacillota</taxon>
        <taxon>Bacilli</taxon>
        <taxon>Bacillales</taxon>
        <taxon>Paenibacillaceae</taxon>
        <taxon>Aneurinibacillus group</taxon>
        <taxon>Aneurinibacillus</taxon>
    </lineage>
</organism>
<dbReference type="InterPro" id="IPR010021">
    <property type="entry name" value="PGPP1/Gep4"/>
</dbReference>
<dbReference type="FunFam" id="3.40.50.1000:FF:000067">
    <property type="entry name" value="HAD phosphatase, family IIIA"/>
    <property type="match status" value="1"/>
</dbReference>
<dbReference type="CDD" id="cd16416">
    <property type="entry name" value="HAD_BsYqeG-like"/>
    <property type="match status" value="1"/>
</dbReference>
<reference evidence="1 3" key="1">
    <citation type="submission" date="2015-07" db="EMBL/GenBank/DDBJ databases">
        <title>Fjat-14205 dsm 2895.</title>
        <authorList>
            <person name="Liu B."/>
            <person name="Wang J."/>
            <person name="Zhu Y."/>
            <person name="Liu G."/>
            <person name="Chen Q."/>
            <person name="Chen Z."/>
            <person name="Lan J."/>
            <person name="Che J."/>
            <person name="Ge C."/>
            <person name="Shi H."/>
            <person name="Pan Z."/>
            <person name="Liu X."/>
        </authorList>
    </citation>
    <scope>NUCLEOTIDE SEQUENCE [LARGE SCALE GENOMIC DNA]</scope>
    <source>
        <strain evidence="1 3">DSM 2895</strain>
    </source>
</reference>
<dbReference type="Pfam" id="PF09419">
    <property type="entry name" value="PGP_phosphatase"/>
    <property type="match status" value="1"/>
</dbReference>
<dbReference type="InterPro" id="IPR036412">
    <property type="entry name" value="HAD-like_sf"/>
</dbReference>
<dbReference type="InterPro" id="IPR023214">
    <property type="entry name" value="HAD_sf"/>
</dbReference>
<dbReference type="PANTHER" id="PTHR19288">
    <property type="entry name" value="4-NITROPHENYLPHOSPHATASE-RELATED"/>
    <property type="match status" value="1"/>
</dbReference>
<gene>
    <name evidence="1" type="ORF">AF333_07510</name>
    <name evidence="2" type="ORF">SAMN04487909_106108</name>
</gene>
<dbReference type="GeneID" id="42305043"/>
<dbReference type="PANTHER" id="PTHR19288:SF25">
    <property type="entry name" value="PHOSPHATIDYLGLYCEROPHOSPHATASE GEP4, MITOCHONDRIAL"/>
    <property type="match status" value="1"/>
</dbReference>
<dbReference type="GO" id="GO:0008962">
    <property type="term" value="F:phosphatidylglycerophosphatase activity"/>
    <property type="evidence" value="ECO:0007669"/>
    <property type="project" value="InterPro"/>
</dbReference>
<dbReference type="Proteomes" id="UP000182836">
    <property type="component" value="Unassembled WGS sequence"/>
</dbReference>
<dbReference type="AlphaFoldDB" id="A0A0D1XSN1"/>
<dbReference type="Proteomes" id="UP000037269">
    <property type="component" value="Unassembled WGS sequence"/>
</dbReference>
<reference evidence="2 4" key="2">
    <citation type="submission" date="2016-10" db="EMBL/GenBank/DDBJ databases">
        <authorList>
            <person name="de Groot N.N."/>
        </authorList>
    </citation>
    <scope>NUCLEOTIDE SEQUENCE [LARGE SCALE GENOMIC DNA]</scope>
    <source>
        <strain evidence="2 4">DSM 2895</strain>
    </source>
</reference>
<name>A0A0D1XSN1_ANEMI</name>
<dbReference type="InterPro" id="IPR027706">
    <property type="entry name" value="PGP_Pase"/>
</dbReference>
<sequence length="175" mass="19988">MLYSLLLPDLHVESVYDIDLNELKKRGIKGIITDLDNTLIEWNRPDATPELVKWMKELKEQGFSVVIVSNNRQTRVSKVAEPLGVPFIHQAKKPTSSAFRRATREMGLSVQETVVIGDQLFTDVLGGKRMGFYTILVVPVAQSDGFITRFNRRMEKVALNWMRKRGKIPWEDSNG</sequence>
<evidence type="ECO:0000313" key="4">
    <source>
        <dbReference type="Proteomes" id="UP000182836"/>
    </source>
</evidence>
<dbReference type="OrthoDB" id="9787572at2"/>
<dbReference type="RefSeq" id="WP_043065541.1">
    <property type="nucleotide sequence ID" value="NZ_BJOA01000020.1"/>
</dbReference>
<dbReference type="STRING" id="47500.AF333_07510"/>
<dbReference type="Gene3D" id="3.40.50.1000">
    <property type="entry name" value="HAD superfamily/HAD-like"/>
    <property type="match status" value="1"/>
</dbReference>
<dbReference type="EMBL" id="FNED01000006">
    <property type="protein sequence ID" value="SDI67080.1"/>
    <property type="molecule type" value="Genomic_DNA"/>
</dbReference>
<dbReference type="NCBIfam" id="TIGR01668">
    <property type="entry name" value="YqeG_hyp_ppase"/>
    <property type="match status" value="1"/>
</dbReference>
<dbReference type="GO" id="GO:0005737">
    <property type="term" value="C:cytoplasm"/>
    <property type="evidence" value="ECO:0007669"/>
    <property type="project" value="TreeGrafter"/>
</dbReference>
<evidence type="ECO:0000313" key="1">
    <source>
        <dbReference type="EMBL" id="KON95351.1"/>
    </source>
</evidence>
<dbReference type="EMBL" id="LGUG01000004">
    <property type="protein sequence ID" value="KON95351.1"/>
    <property type="molecule type" value="Genomic_DNA"/>
</dbReference>
<dbReference type="InterPro" id="IPR006549">
    <property type="entry name" value="HAD-SF_hydro_IIIA"/>
</dbReference>
<dbReference type="InterPro" id="IPR006439">
    <property type="entry name" value="HAD-SF_hydro_IA"/>
</dbReference>
<dbReference type="PATRIC" id="fig|47500.12.peg.5350"/>
<keyword evidence="3" id="KW-1185">Reference proteome</keyword>
<protein>
    <submittedName>
        <fullName evidence="1">Uncharacterized protein</fullName>
    </submittedName>
</protein>
<dbReference type="NCBIfam" id="TIGR01662">
    <property type="entry name" value="HAD-SF-IIIA"/>
    <property type="match status" value="1"/>
</dbReference>
<dbReference type="SUPFAM" id="SSF56784">
    <property type="entry name" value="HAD-like"/>
    <property type="match status" value="1"/>
</dbReference>
<accession>A0A0D1XSN1</accession>
<evidence type="ECO:0000313" key="3">
    <source>
        <dbReference type="Proteomes" id="UP000037269"/>
    </source>
</evidence>
<dbReference type="NCBIfam" id="TIGR01509">
    <property type="entry name" value="HAD-SF-IA-v3"/>
    <property type="match status" value="1"/>
</dbReference>
<proteinExistence type="predicted"/>
<evidence type="ECO:0000313" key="2">
    <source>
        <dbReference type="EMBL" id="SDI67080.1"/>
    </source>
</evidence>